<evidence type="ECO:0000313" key="2">
    <source>
        <dbReference type="EMBL" id="MFB9991220.1"/>
    </source>
</evidence>
<dbReference type="EMBL" id="JBHLYR010000013">
    <property type="protein sequence ID" value="MFB9991220.1"/>
    <property type="molecule type" value="Genomic_DNA"/>
</dbReference>
<accession>A0ABV6AWZ0</accession>
<dbReference type="CDD" id="cd12797">
    <property type="entry name" value="M23_peptidase"/>
    <property type="match status" value="1"/>
</dbReference>
<feature type="region of interest" description="Disordered" evidence="1">
    <location>
        <begin position="705"/>
        <end position="728"/>
    </location>
</feature>
<organism evidence="2 3">
    <name type="scientific">Deinococcus oregonensis</name>
    <dbReference type="NCBI Taxonomy" id="1805970"/>
    <lineage>
        <taxon>Bacteria</taxon>
        <taxon>Thermotogati</taxon>
        <taxon>Deinococcota</taxon>
        <taxon>Deinococci</taxon>
        <taxon>Deinococcales</taxon>
        <taxon>Deinococcaceae</taxon>
        <taxon>Deinococcus</taxon>
    </lineage>
</organism>
<proteinExistence type="predicted"/>
<reference evidence="2 3" key="1">
    <citation type="submission" date="2024-09" db="EMBL/GenBank/DDBJ databases">
        <authorList>
            <person name="Sun Q."/>
            <person name="Mori K."/>
        </authorList>
    </citation>
    <scope>NUCLEOTIDE SEQUENCE [LARGE SCALE GENOMIC DNA]</scope>
    <source>
        <strain evidence="2 3">JCM 13503</strain>
    </source>
</reference>
<dbReference type="Proteomes" id="UP001589733">
    <property type="component" value="Unassembled WGS sequence"/>
</dbReference>
<dbReference type="Gene3D" id="2.70.70.10">
    <property type="entry name" value="Glucose Permease (Domain IIA)"/>
    <property type="match status" value="1"/>
</dbReference>
<gene>
    <name evidence="2" type="ORF">ACFFLM_04385</name>
</gene>
<name>A0ABV6AWZ0_9DEIO</name>
<dbReference type="InterPro" id="IPR011055">
    <property type="entry name" value="Dup_hybrid_motif"/>
</dbReference>
<sequence length="2006" mass="208361">MASLVEQILLSINATVTGAAGVSQLTGNIGGLTSKLVGLNAGMQVVGQITAGVNQLVGQMREWADAANKAATDTKVFELTLGRFGISVEGANGAAQRLADKFGLSVESVKGSMTNLIRAGFHDMGQLEEVMTGAAASAVAFGRSASDGFERVGDAAVTGLSAALNSIGISENLGPAFDKYAKSLGKTADELTDVEKAQTLANLVTKATRTEVDALGSIQNDYVRSQQAASLAQNEFNKAMGTLTLPLVTKFNQASAESVGAIVELVKAYSKGEDGLGKFAAKFPLLSGVMGKIGPEGERMKAALGGAWDAIRGTYDTVLVPIFERLEPLAKRVWAEVPRLVTAAGKLIGETFLLIQSLWENRLKPVWDAIAPIVEAAFGQVVRLLGGAFDFIRGIFEAARKWLDGDWKGAWEAARDAVGNALLKIQDALAELAPILWKAITDIATNAYTKARVIGLNLKDGLIAGMSGLAADLATLMDNAIDKMTANIPDWVKDRLGMSAADRARAQRIDDLNDTSTSAQSRIIGRTQPQQGPQMGGTAGTGTDVSGKALLTMMGLGGRNTGTPFGGKYFGGQIHNGEDIFAKTGTQLVAGFTGYITTRWSETTGHIIEMIDAEGKKLVLGHLDRYAEGVEEAIKAANAQGKQLLVKQGDLIGYVGQTGSLAHKDLGPGNSHVHAMGYTANGKLVNPLSQTYKSVQGEGNAVYTPPTPTANSAAKNTGNPSPDAPVASSAESVRKAVEAQIKDILARVDLKLISKDAAIKLLAAVDAEATRVARKQGTGWQEYAATAKTAESAIEGLKKGNSSAKETKDLLTALSTQFEYAGKTGLPAYVAGLNAFIAAQDKAAKSAKAGSKEQVEAQANVNRARQMLKDSAGPKGEVVASDADLKKYSAAALQIAKLEAAIPNSTDTAWVARAQARIAAYNAQGAAAQAVLGIVSGTYAREKELDNKAAEDLKKIKADQETAAKTLTSLNQDQLQQRVDGQEAAEKEIARVRDLALKAAGTDAQARLSIEQNASAALKQQAKNTAEAQLILAKRTAEEAYRTTISGIPEKASAAQVQAITEAAQKVRSGSVSGAYTSYYGAIGKAAEEGRDRVAAAQDALTASLQSGVDAGNAALASLDTSKLSGQELAGAAQLLIPAGKTFDALYIRLIAMRQELATPGVADAWADSIAELGKRGRLSAEQVSILKAVITDLNTAAKTLQLDNTEGRGLQNEAGALDPSKGVLAAGEPEKLLTAMLGMSPQELGGILAGLVAKGFGESDLAKLIRGALQDDANAIDDALRDFGNVSIDVDTGKLIFQTEEQLRGIGVAAEDTKADFFDLGSAAQNVISMTREELDGLLTTSKLLPEQVEALTKAWQDFNGPDLATPGAMLGSLIGDLQTAQDAFDSGGATLDDTLSRFDSLRAVAASIDNDAARALVTYIDQFTTSWKEMRQATSNSETTGAMLGNLIDEMQGVQDAFDLGGAGLDDTLAKFEALRAKAASIDDDGARGLVAYIDQFTASWKQLRQETTSMEADGSAIGGLIDQLQAAQDAFYGGGASIEDTRAKLADLREQLTLIGGPVATALIGAVDEMATGFDRAAQSAADFMAALDKPSAIEKAAEQAVSGLDELIDGYRAGSVTAAQFAAACLPAAKELERLARAADRNNQPELAASLRLTAEALKAMTPAAAKAAEKLGKFAEYAGYIQQLAGAFSGLASAVGNDDLAANLDGVANFAGKAIALAGDVVRILANPADVGAWVGAITKIVSGIADAIGGFQRARAEAKKLADDFNKQFSLIDGSTFSKFTTRSRGFFADFFGGGPEVVKQINESAAAIAKTIETGVLGGFTNGIKAFLNGTGTMLDAIREGVRGAIIDAITQAVIQGAIIKGALGSLLTELTNGLAAGTDVSGVIAQIGAALPGIAKGLETTLKPLKDAVDKALPATTTAGSASTSNSSFGSGSATFQAGTPREVIDVLAQARDLLKSANDVGRLQIEAARQLGGHVDRFGDYVDKLNGPHNSATAGAR</sequence>
<dbReference type="SUPFAM" id="SSF51261">
    <property type="entry name" value="Duplicated hybrid motif"/>
    <property type="match status" value="1"/>
</dbReference>
<keyword evidence="3" id="KW-1185">Reference proteome</keyword>
<evidence type="ECO:0000313" key="3">
    <source>
        <dbReference type="Proteomes" id="UP001589733"/>
    </source>
</evidence>
<protein>
    <recommendedName>
        <fullName evidence="4">Peptidase M23 domain-containing protein</fullName>
    </recommendedName>
</protein>
<dbReference type="RefSeq" id="WP_380005930.1">
    <property type="nucleotide sequence ID" value="NZ_JBHLYR010000013.1"/>
</dbReference>
<comment type="caution">
    <text evidence="2">The sequence shown here is derived from an EMBL/GenBank/DDBJ whole genome shotgun (WGS) entry which is preliminary data.</text>
</comment>
<feature type="compositionally biased region" description="Polar residues" evidence="1">
    <location>
        <begin position="709"/>
        <end position="720"/>
    </location>
</feature>
<evidence type="ECO:0000256" key="1">
    <source>
        <dbReference type="SAM" id="MobiDB-lite"/>
    </source>
</evidence>
<evidence type="ECO:0008006" key="4">
    <source>
        <dbReference type="Google" id="ProtNLM"/>
    </source>
</evidence>